<evidence type="ECO:0000313" key="3">
    <source>
        <dbReference type="Proteomes" id="UP000774699"/>
    </source>
</evidence>
<evidence type="ECO:0000256" key="1">
    <source>
        <dbReference type="SAM" id="Phobius"/>
    </source>
</evidence>
<organism evidence="2 3">
    <name type="scientific">Candidatus Iainarchaeum sp</name>
    <dbReference type="NCBI Taxonomy" id="3101447"/>
    <lineage>
        <taxon>Archaea</taxon>
        <taxon>Candidatus Iainarchaeota</taxon>
        <taxon>Candidatus Iainarchaeia</taxon>
        <taxon>Candidatus Iainarchaeales</taxon>
        <taxon>Candidatus Iainarchaeaceae</taxon>
        <taxon>Candidatus Iainarchaeum</taxon>
    </lineage>
</organism>
<dbReference type="AlphaFoldDB" id="A0A8T4CAE5"/>
<protein>
    <recommendedName>
        <fullName evidence="4">Membrane protein 6-pyruvoyl-tetrahydropterin synthase-related domain-containing protein</fullName>
    </recommendedName>
</protein>
<dbReference type="EMBL" id="VGJJ01000010">
    <property type="protein sequence ID" value="MBM3282105.1"/>
    <property type="molecule type" value="Genomic_DNA"/>
</dbReference>
<proteinExistence type="predicted"/>
<dbReference type="Proteomes" id="UP000774699">
    <property type="component" value="Unassembled WGS sequence"/>
</dbReference>
<gene>
    <name evidence="2" type="ORF">FJY86_02065</name>
</gene>
<feature type="transmembrane region" description="Helical" evidence="1">
    <location>
        <begin position="317"/>
        <end position="334"/>
    </location>
</feature>
<feature type="transmembrane region" description="Helical" evidence="1">
    <location>
        <begin position="182"/>
        <end position="210"/>
    </location>
</feature>
<keyword evidence="1" id="KW-0812">Transmembrane</keyword>
<sequence>MSLLRKHLELVSVLIAAIPMVVVFRNLWAQFTMWPMTDVLTHAVKLHFFQTIGWGGLTQQWNYGVGYVLFATYPPGFFLIAFPIMQFLQWVNVSQTILPAMMVSAFLLVVGIIFLVHRFLVKNFFQTIILVSLVFFNPLSINWLFETGRFPELTGWFFFIPILGMIIHHFNKPLSWNELFWIGFLFSLLMISHPAVFTMALLAWGIFSVLTFTNNSWKNSTPILLSVLLSSPWLIPYFQAKKDLLLSTYVGYHLEASYIFTNFFHVVSVIILLFLAFRSRDQSHPLSGWWTSHAVLGVITLLGIPALIPFFNQPHQVTYVTYFFLIGIHGILSAHPAFTRGIIHRAVPFLVLLFLLTSVYSAAKFVDFAGERDIHTLYGSEIDTLPSFIESPLTCYPECGGELSYWVINDAISSTDNFSPEATPITIARNRESLSRGMETGDCTTIRLSLQNLQTKTLLAYPAFCPTLESCGFSTQETNHWCISPVP</sequence>
<name>A0A8T4CAE5_9ARCH</name>
<comment type="caution">
    <text evidence="2">The sequence shown here is derived from an EMBL/GenBank/DDBJ whole genome shotgun (WGS) entry which is preliminary data.</text>
</comment>
<keyword evidence="1" id="KW-1133">Transmembrane helix</keyword>
<feature type="transmembrane region" description="Helical" evidence="1">
    <location>
        <begin position="97"/>
        <end position="117"/>
    </location>
</feature>
<evidence type="ECO:0000313" key="2">
    <source>
        <dbReference type="EMBL" id="MBM3282105.1"/>
    </source>
</evidence>
<feature type="transmembrane region" description="Helical" evidence="1">
    <location>
        <begin position="153"/>
        <end position="170"/>
    </location>
</feature>
<feature type="transmembrane region" description="Helical" evidence="1">
    <location>
        <begin position="123"/>
        <end position="141"/>
    </location>
</feature>
<feature type="transmembrane region" description="Helical" evidence="1">
    <location>
        <begin position="222"/>
        <end position="238"/>
    </location>
</feature>
<feature type="transmembrane region" description="Helical" evidence="1">
    <location>
        <begin position="258"/>
        <end position="277"/>
    </location>
</feature>
<evidence type="ECO:0008006" key="4">
    <source>
        <dbReference type="Google" id="ProtNLM"/>
    </source>
</evidence>
<feature type="transmembrane region" description="Helical" evidence="1">
    <location>
        <begin position="289"/>
        <end position="311"/>
    </location>
</feature>
<feature type="transmembrane region" description="Helical" evidence="1">
    <location>
        <begin position="346"/>
        <end position="363"/>
    </location>
</feature>
<feature type="transmembrane region" description="Helical" evidence="1">
    <location>
        <begin position="7"/>
        <end position="28"/>
    </location>
</feature>
<feature type="transmembrane region" description="Helical" evidence="1">
    <location>
        <begin position="64"/>
        <end position="85"/>
    </location>
</feature>
<accession>A0A8T4CAE5</accession>
<keyword evidence="1" id="KW-0472">Membrane</keyword>
<reference evidence="2" key="1">
    <citation type="submission" date="2019-03" db="EMBL/GenBank/DDBJ databases">
        <title>Lake Tanganyika Metagenome-Assembled Genomes (MAGs).</title>
        <authorList>
            <person name="Tran P."/>
        </authorList>
    </citation>
    <scope>NUCLEOTIDE SEQUENCE</scope>
    <source>
        <strain evidence="2">M_DeepCast_50m_m2_156</strain>
    </source>
</reference>